<sequence length="388" mass="42654">MSIFNRYDEEIAVLPLPSTGGVFERLDLAPFLPGEPPLAVTLRVVRGGDPGTQSFGLRNVDEFRVFTTKISTNLYLETIVGLSSGTEIEYFYATGNEIQLFITGEVRSPAVLHSPDIFMNQEEDAGWGDWRTIQVTTLGDDLPSDVSAVIVKTIDFGLGGMFGVKHPDASDANTWPSEWEGGQHWWVVGVDENGNYEINTTGVADDEHIYFFEVGYIKHGSTVVTLDPILEGEADLPIAPDYAVLDFSDLLPARTATVGGHWHNSGGPNRRAFFKANGSSSPARIFVNGLTIASNAVNLDSELRCEYRMQTGALAYYIQWYEALIEEGASIRRINDDELMSASLRIDPNVSSRFKAIESTSASIRQETGASIRRIRSEELTSARIVDG</sequence>
<name>A0A0F9MUX9_9ZZZZ</name>
<comment type="caution">
    <text evidence="1">The sequence shown here is derived from an EMBL/GenBank/DDBJ whole genome shotgun (WGS) entry which is preliminary data.</text>
</comment>
<gene>
    <name evidence="1" type="ORF">LCGC14_1045310</name>
</gene>
<proteinExistence type="predicted"/>
<dbReference type="EMBL" id="LAZR01004333">
    <property type="protein sequence ID" value="KKN09569.1"/>
    <property type="molecule type" value="Genomic_DNA"/>
</dbReference>
<organism evidence="1">
    <name type="scientific">marine sediment metagenome</name>
    <dbReference type="NCBI Taxonomy" id="412755"/>
    <lineage>
        <taxon>unclassified sequences</taxon>
        <taxon>metagenomes</taxon>
        <taxon>ecological metagenomes</taxon>
    </lineage>
</organism>
<reference evidence="1" key="1">
    <citation type="journal article" date="2015" name="Nature">
        <title>Complex archaea that bridge the gap between prokaryotes and eukaryotes.</title>
        <authorList>
            <person name="Spang A."/>
            <person name="Saw J.H."/>
            <person name="Jorgensen S.L."/>
            <person name="Zaremba-Niedzwiedzka K."/>
            <person name="Martijn J."/>
            <person name="Lind A.E."/>
            <person name="van Eijk R."/>
            <person name="Schleper C."/>
            <person name="Guy L."/>
            <person name="Ettema T.J."/>
        </authorList>
    </citation>
    <scope>NUCLEOTIDE SEQUENCE</scope>
</reference>
<protein>
    <submittedName>
        <fullName evidence="1">Uncharacterized protein</fullName>
    </submittedName>
</protein>
<dbReference type="AlphaFoldDB" id="A0A0F9MUX9"/>
<evidence type="ECO:0000313" key="1">
    <source>
        <dbReference type="EMBL" id="KKN09569.1"/>
    </source>
</evidence>
<accession>A0A0F9MUX9</accession>